<dbReference type="Proteomes" id="UP000789860">
    <property type="component" value="Unassembled WGS sequence"/>
</dbReference>
<sequence>MSLSSEAKKHLHESLQQQCLNQKLAEYNEAKKLFTEVTLKDYGHTSSSDRNDIALLDTYYSKKITREDLLSRILVACADALSLIPEYIPFLNSFALASSSNTEKYSWHIIYSHAQFVDYRELNRFTEKIIELVGKPYSKFIDISFSKTHFNLRLLESAKEDHIKRPAISSAKENYSIIRLRTFSSKKQLQIGRIKKEFINFQVQSVKECPICNIKHKKDRLYEFIQKNRHFVFKCNRQKQYKPEHNSISFNKISDKVESKEKPKLELNKRIVKAVLNPYLFFELSEKVINVKEMKDFPEAYSNFLSKEPSITLICSPIMSEKTKDEQSLSIDKWNVIIVQVKSLSCIEFSACLIVAILDEVNAIQHQMNSSLNVQESKNTIRDILRSAQHVLAMNAFANESKTVEYLYDPNSRAKAMRIGFKYLKQGKHMRILSLYYQKISSEFSHSSGYENIRAELAIAQPNDLPIAIKRHRELDIDSISINLINLILLIASTRASLKLIKMDKNKEIIGNHKKVHNEIKAEALVIKNTDFDAVATSRNLTSEKAKFLKLNSKCSVADTIVLNPLKPRKHFLCLSYFYKQGYDKESAIKELKAKDIT</sequence>
<protein>
    <submittedName>
        <fullName evidence="1">3611_t:CDS:1</fullName>
    </submittedName>
</protein>
<proteinExistence type="predicted"/>
<reference evidence="1" key="1">
    <citation type="submission" date="2021-06" db="EMBL/GenBank/DDBJ databases">
        <authorList>
            <person name="Kallberg Y."/>
            <person name="Tangrot J."/>
            <person name="Rosling A."/>
        </authorList>
    </citation>
    <scope>NUCLEOTIDE SEQUENCE</scope>
    <source>
        <strain evidence="1">AU212A</strain>
    </source>
</reference>
<gene>
    <name evidence="1" type="ORF">SCALOS_LOCUS1965</name>
</gene>
<accession>A0ACA9KF24</accession>
<evidence type="ECO:0000313" key="2">
    <source>
        <dbReference type="Proteomes" id="UP000789860"/>
    </source>
</evidence>
<keyword evidence="2" id="KW-1185">Reference proteome</keyword>
<name>A0ACA9KF24_9GLOM</name>
<evidence type="ECO:0000313" key="1">
    <source>
        <dbReference type="EMBL" id="CAG8469495.1"/>
    </source>
</evidence>
<dbReference type="EMBL" id="CAJVPM010001576">
    <property type="protein sequence ID" value="CAG8469495.1"/>
    <property type="molecule type" value="Genomic_DNA"/>
</dbReference>
<comment type="caution">
    <text evidence="1">The sequence shown here is derived from an EMBL/GenBank/DDBJ whole genome shotgun (WGS) entry which is preliminary data.</text>
</comment>
<organism evidence="1 2">
    <name type="scientific">Scutellospora calospora</name>
    <dbReference type="NCBI Taxonomy" id="85575"/>
    <lineage>
        <taxon>Eukaryota</taxon>
        <taxon>Fungi</taxon>
        <taxon>Fungi incertae sedis</taxon>
        <taxon>Mucoromycota</taxon>
        <taxon>Glomeromycotina</taxon>
        <taxon>Glomeromycetes</taxon>
        <taxon>Diversisporales</taxon>
        <taxon>Gigasporaceae</taxon>
        <taxon>Scutellospora</taxon>
    </lineage>
</organism>